<name>A0ABD1WJ99_9LAMI</name>
<evidence type="ECO:0000313" key="4">
    <source>
        <dbReference type="EMBL" id="KAL2549765.1"/>
    </source>
</evidence>
<evidence type="ECO:0000313" key="5">
    <source>
        <dbReference type="Proteomes" id="UP001604277"/>
    </source>
</evidence>
<dbReference type="PROSITE" id="PS51857">
    <property type="entry name" value="CSD_2"/>
    <property type="match status" value="1"/>
</dbReference>
<dbReference type="Gene3D" id="4.10.60.10">
    <property type="entry name" value="Zinc finger, CCHC-type"/>
    <property type="match status" value="2"/>
</dbReference>
<proteinExistence type="predicted"/>
<dbReference type="PANTHER" id="PTHR46565:SF20">
    <property type="entry name" value="COLD SHOCK DOMAIN-CONTAINING PROTEIN 4"/>
    <property type="match status" value="1"/>
</dbReference>
<dbReference type="SUPFAM" id="SSF57756">
    <property type="entry name" value="Retrovirus zinc finger-like domains"/>
    <property type="match status" value="1"/>
</dbReference>
<dbReference type="Pfam" id="PF00098">
    <property type="entry name" value="zf-CCHC"/>
    <property type="match status" value="2"/>
</dbReference>
<dbReference type="SMART" id="SM00357">
    <property type="entry name" value="CSP"/>
    <property type="match status" value="1"/>
</dbReference>
<protein>
    <submittedName>
        <fullName evidence="4">Cold shock protein 1</fullName>
    </submittedName>
</protein>
<evidence type="ECO:0000256" key="1">
    <source>
        <dbReference type="PROSITE-ProRule" id="PRU00047"/>
    </source>
</evidence>
<keyword evidence="1" id="KW-0479">Metal-binding</keyword>
<organism evidence="4 5">
    <name type="scientific">Forsythia ovata</name>
    <dbReference type="NCBI Taxonomy" id="205694"/>
    <lineage>
        <taxon>Eukaryota</taxon>
        <taxon>Viridiplantae</taxon>
        <taxon>Streptophyta</taxon>
        <taxon>Embryophyta</taxon>
        <taxon>Tracheophyta</taxon>
        <taxon>Spermatophyta</taxon>
        <taxon>Magnoliopsida</taxon>
        <taxon>eudicotyledons</taxon>
        <taxon>Gunneridae</taxon>
        <taxon>Pentapetalae</taxon>
        <taxon>asterids</taxon>
        <taxon>lamiids</taxon>
        <taxon>Lamiales</taxon>
        <taxon>Oleaceae</taxon>
        <taxon>Forsythieae</taxon>
        <taxon>Forsythia</taxon>
    </lineage>
</organism>
<keyword evidence="1" id="KW-0862">Zinc</keyword>
<gene>
    <name evidence="4" type="ORF">Fot_11295</name>
</gene>
<dbReference type="Proteomes" id="UP001604277">
    <property type="component" value="Unassembled WGS sequence"/>
</dbReference>
<dbReference type="AlphaFoldDB" id="A0ABD1WJ99"/>
<dbReference type="SUPFAM" id="SSF50249">
    <property type="entry name" value="Nucleic acid-binding proteins"/>
    <property type="match status" value="1"/>
</dbReference>
<dbReference type="SMART" id="SM00343">
    <property type="entry name" value="ZnF_C2HC"/>
    <property type="match status" value="2"/>
</dbReference>
<dbReference type="InterPro" id="IPR002059">
    <property type="entry name" value="CSP_DNA-bd"/>
</dbReference>
<dbReference type="PROSITE" id="PS50158">
    <property type="entry name" value="ZF_CCHC"/>
    <property type="match status" value="2"/>
</dbReference>
<feature type="domain" description="CCHC-type" evidence="2">
    <location>
        <begin position="103"/>
        <end position="116"/>
    </location>
</feature>
<dbReference type="GO" id="GO:0008270">
    <property type="term" value="F:zinc ion binding"/>
    <property type="evidence" value="ECO:0007669"/>
    <property type="project" value="UniProtKB-KW"/>
</dbReference>
<dbReference type="InterPro" id="IPR012340">
    <property type="entry name" value="NA-bd_OB-fold"/>
</dbReference>
<dbReference type="PANTHER" id="PTHR46565">
    <property type="entry name" value="COLD SHOCK DOMAIN PROTEIN 2"/>
    <property type="match status" value="1"/>
</dbReference>
<evidence type="ECO:0000259" key="3">
    <source>
        <dbReference type="PROSITE" id="PS51857"/>
    </source>
</evidence>
<keyword evidence="5" id="KW-1185">Reference proteome</keyword>
<sequence length="156" mass="16393">MIASFRTHHHPFNEGGDDMFVHQTAIKSYGYRTLREGQAVKFTIILEGDKTKAIDVTIADGGSVDYSSRRGSSNNSRGGYGFSDRKNNGNGYGYRRGGGGGECFNCGEYGHMVRDCDNNNGGGNGGGCYNCGGYGHMAQDCPSGGRVGGGSSGACF</sequence>
<keyword evidence="1" id="KW-0863">Zinc-finger</keyword>
<dbReference type="InterPro" id="IPR036875">
    <property type="entry name" value="Znf_CCHC_sf"/>
</dbReference>
<dbReference type="EMBL" id="JBFOLJ010000003">
    <property type="protein sequence ID" value="KAL2549765.1"/>
    <property type="molecule type" value="Genomic_DNA"/>
</dbReference>
<feature type="domain" description="CCHC-type" evidence="2">
    <location>
        <begin position="128"/>
        <end position="143"/>
    </location>
</feature>
<dbReference type="Pfam" id="PF00313">
    <property type="entry name" value="CSD"/>
    <property type="match status" value="1"/>
</dbReference>
<accession>A0ABD1WJ99</accession>
<evidence type="ECO:0000259" key="2">
    <source>
        <dbReference type="PROSITE" id="PS50158"/>
    </source>
</evidence>
<dbReference type="InterPro" id="IPR011129">
    <property type="entry name" value="CSD"/>
</dbReference>
<dbReference type="InterPro" id="IPR001878">
    <property type="entry name" value="Znf_CCHC"/>
</dbReference>
<feature type="domain" description="CSD" evidence="3">
    <location>
        <begin position="1"/>
        <end position="58"/>
    </location>
</feature>
<reference evidence="5" key="1">
    <citation type="submission" date="2024-07" db="EMBL/GenBank/DDBJ databases">
        <title>Two chromosome-level genome assemblies of Korean endemic species Abeliophyllum distichum and Forsythia ovata (Oleaceae).</title>
        <authorList>
            <person name="Jang H."/>
        </authorList>
    </citation>
    <scope>NUCLEOTIDE SEQUENCE [LARGE SCALE GENOMIC DNA]</scope>
</reference>
<comment type="caution">
    <text evidence="4">The sequence shown here is derived from an EMBL/GenBank/DDBJ whole genome shotgun (WGS) entry which is preliminary data.</text>
</comment>
<dbReference type="Gene3D" id="2.40.50.140">
    <property type="entry name" value="Nucleic acid-binding proteins"/>
    <property type="match status" value="1"/>
</dbReference>